<dbReference type="Pfam" id="PF03737">
    <property type="entry name" value="RraA-like"/>
    <property type="match status" value="1"/>
</dbReference>
<gene>
    <name evidence="6" type="ORF">BTO10_14080</name>
</gene>
<accession>A0A2S7VEH9</accession>
<dbReference type="PANTHER" id="PTHR33254">
    <property type="entry name" value="4-HYDROXY-4-METHYL-2-OXOGLUTARATE ALDOLASE 3-RELATED"/>
    <property type="match status" value="1"/>
</dbReference>
<dbReference type="RefSeq" id="WP_105024936.1">
    <property type="nucleotide sequence ID" value="NZ_MSCI01000002.1"/>
</dbReference>
<dbReference type="GO" id="GO:0008948">
    <property type="term" value="F:oxaloacetate decarboxylase activity"/>
    <property type="evidence" value="ECO:0007669"/>
    <property type="project" value="TreeGrafter"/>
</dbReference>
<evidence type="ECO:0000313" key="6">
    <source>
        <dbReference type="EMBL" id="PQJ60488.1"/>
    </source>
</evidence>
<protein>
    <recommendedName>
        <fullName evidence="2">Putative 4-hydroxy-4-methyl-2-oxoglutarate aldolase</fullName>
    </recommendedName>
    <alternativeName>
        <fullName evidence="3">Regulator of ribonuclease activity homolog</fullName>
    </alternativeName>
    <alternativeName>
        <fullName evidence="4">RraA-like protein</fullName>
    </alternativeName>
</protein>
<name>A0A2S7VEH9_9VIBR</name>
<comment type="cofactor">
    <cofactor evidence="1">
        <name>a divalent metal cation</name>
        <dbReference type="ChEBI" id="CHEBI:60240"/>
    </cofactor>
</comment>
<dbReference type="AlphaFoldDB" id="A0A2S7VEH9"/>
<sequence>MKQDFSTLATTEYGNILGNQYFMDFNIVPLWHDMPRICGEAFTVQLAAGDNLMLHSAIYEAPKGSIIVVDGVDSEYAVAGGNVCAVAKSRGIIGFIIDGVIRDLGEITDMKFPVFAKGVHPVPGKKEVYSELGTEIRCGGINVSTGDIIVADIEGIAVIPQSRKDEVFLMASEKANKEASLTLAQWEENHKAKIKQAIICAKQKQSVQNDVG</sequence>
<evidence type="ECO:0000256" key="1">
    <source>
        <dbReference type="ARBA" id="ARBA00001968"/>
    </source>
</evidence>
<dbReference type="PANTHER" id="PTHR33254:SF4">
    <property type="entry name" value="4-HYDROXY-4-METHYL-2-OXOGLUTARATE ALDOLASE 3-RELATED"/>
    <property type="match status" value="1"/>
</dbReference>
<feature type="binding site" evidence="5">
    <location>
        <position position="103"/>
    </location>
    <ligand>
        <name>Mg(2+)</name>
        <dbReference type="ChEBI" id="CHEBI:18420"/>
    </ligand>
</feature>
<evidence type="ECO:0000256" key="2">
    <source>
        <dbReference type="ARBA" id="ARBA00016549"/>
    </source>
</evidence>
<evidence type="ECO:0000256" key="5">
    <source>
        <dbReference type="PIRSR" id="PIRSR605493-1"/>
    </source>
</evidence>
<organism evidence="6 7">
    <name type="scientific">Vibrio chagasii</name>
    <dbReference type="NCBI Taxonomy" id="170679"/>
    <lineage>
        <taxon>Bacteria</taxon>
        <taxon>Pseudomonadati</taxon>
        <taxon>Pseudomonadota</taxon>
        <taxon>Gammaproteobacteria</taxon>
        <taxon>Vibrionales</taxon>
        <taxon>Vibrionaceae</taxon>
        <taxon>Vibrio</taxon>
    </lineage>
</organism>
<dbReference type="Proteomes" id="UP000238707">
    <property type="component" value="Unassembled WGS sequence"/>
</dbReference>
<proteinExistence type="predicted"/>
<keyword evidence="5" id="KW-0460">Magnesium</keyword>
<dbReference type="InterPro" id="IPR036704">
    <property type="entry name" value="RraA/RraA-like_sf"/>
</dbReference>
<comment type="cofactor">
    <cofactor evidence="5">
        <name>Mg(2+)</name>
        <dbReference type="ChEBI" id="CHEBI:18420"/>
    </cofactor>
</comment>
<evidence type="ECO:0000256" key="4">
    <source>
        <dbReference type="ARBA" id="ARBA00030169"/>
    </source>
</evidence>
<feature type="binding site" evidence="5">
    <location>
        <begin position="80"/>
        <end position="83"/>
    </location>
    <ligand>
        <name>substrate</name>
    </ligand>
</feature>
<reference evidence="6 7" key="1">
    <citation type="submission" date="2016-12" db="EMBL/GenBank/DDBJ databases">
        <title>Diversity of luminous bacteria.</title>
        <authorList>
            <person name="Yoshizawa S."/>
            <person name="Kogure K."/>
        </authorList>
    </citation>
    <scope>NUCLEOTIDE SEQUENCE [LARGE SCALE GENOMIC DNA]</scope>
    <source>
        <strain evidence="6 7">LC2-408</strain>
    </source>
</reference>
<dbReference type="SUPFAM" id="SSF89562">
    <property type="entry name" value="RraA-like"/>
    <property type="match status" value="1"/>
</dbReference>
<evidence type="ECO:0000313" key="7">
    <source>
        <dbReference type="Proteomes" id="UP000238707"/>
    </source>
</evidence>
<evidence type="ECO:0000256" key="3">
    <source>
        <dbReference type="ARBA" id="ARBA00029596"/>
    </source>
</evidence>
<keyword evidence="5" id="KW-0479">Metal-binding</keyword>
<dbReference type="CDD" id="cd16841">
    <property type="entry name" value="RraA_family"/>
    <property type="match status" value="1"/>
</dbReference>
<keyword evidence="7" id="KW-1185">Reference proteome</keyword>
<dbReference type="Gene3D" id="3.50.30.40">
    <property type="entry name" value="Ribonuclease E inhibitor RraA/RraA-like"/>
    <property type="match status" value="1"/>
</dbReference>
<dbReference type="EMBL" id="MSCI01000002">
    <property type="protein sequence ID" value="PQJ60488.1"/>
    <property type="molecule type" value="Genomic_DNA"/>
</dbReference>
<dbReference type="InterPro" id="IPR005493">
    <property type="entry name" value="RraA/RraA-like"/>
</dbReference>
<dbReference type="GO" id="GO:0046872">
    <property type="term" value="F:metal ion binding"/>
    <property type="evidence" value="ECO:0007669"/>
    <property type="project" value="UniProtKB-KW"/>
</dbReference>
<comment type="caution">
    <text evidence="6">The sequence shown here is derived from an EMBL/GenBank/DDBJ whole genome shotgun (WGS) entry which is preliminary data.</text>
</comment>
<dbReference type="GO" id="GO:0047443">
    <property type="term" value="F:4-hydroxy-4-methyl-2-oxoglutarate aldolase activity"/>
    <property type="evidence" value="ECO:0007669"/>
    <property type="project" value="TreeGrafter"/>
</dbReference>
<feature type="binding site" evidence="5">
    <location>
        <position position="102"/>
    </location>
    <ligand>
        <name>substrate</name>
    </ligand>
</feature>